<evidence type="ECO:0000313" key="2">
    <source>
        <dbReference type="EMBL" id="KAK8530689.1"/>
    </source>
</evidence>
<evidence type="ECO:0000256" key="1">
    <source>
        <dbReference type="SAM" id="SignalP"/>
    </source>
</evidence>
<protein>
    <submittedName>
        <fullName evidence="2">Uncharacterized protein</fullName>
    </submittedName>
</protein>
<proteinExistence type="predicted"/>
<sequence length="80" mass="8916">MKTPPSYVSRFLAVVIILGFVQVSSCRYLEHAASNDGDQRLRDKYYPVFFGKPGPGTEHMTSFHAVSRRLVPGGPNPLHN</sequence>
<keyword evidence="1" id="KW-0732">Signal</keyword>
<dbReference type="PANTHER" id="PTHR35472:SF3">
    <property type="entry name" value="CLAVATA3_ESR (CLE) GENE FAMILY MEMBER MTCLE05"/>
    <property type="match status" value="1"/>
</dbReference>
<feature type="chain" id="PRO_5045162304" evidence="1">
    <location>
        <begin position="27"/>
        <end position="80"/>
    </location>
</feature>
<dbReference type="PANTHER" id="PTHR35472">
    <property type="match status" value="1"/>
</dbReference>
<feature type="signal peptide" evidence="1">
    <location>
        <begin position="1"/>
        <end position="26"/>
    </location>
</feature>
<dbReference type="InterPro" id="IPR055317">
    <property type="entry name" value="CLE14-like"/>
</dbReference>
<dbReference type="Proteomes" id="UP001472677">
    <property type="component" value="Unassembled WGS sequence"/>
</dbReference>
<organism evidence="2 3">
    <name type="scientific">Hibiscus sabdariffa</name>
    <name type="common">roselle</name>
    <dbReference type="NCBI Taxonomy" id="183260"/>
    <lineage>
        <taxon>Eukaryota</taxon>
        <taxon>Viridiplantae</taxon>
        <taxon>Streptophyta</taxon>
        <taxon>Embryophyta</taxon>
        <taxon>Tracheophyta</taxon>
        <taxon>Spermatophyta</taxon>
        <taxon>Magnoliopsida</taxon>
        <taxon>eudicotyledons</taxon>
        <taxon>Gunneridae</taxon>
        <taxon>Pentapetalae</taxon>
        <taxon>rosids</taxon>
        <taxon>malvids</taxon>
        <taxon>Malvales</taxon>
        <taxon>Malvaceae</taxon>
        <taxon>Malvoideae</taxon>
        <taxon>Hibiscus</taxon>
    </lineage>
</organism>
<dbReference type="EMBL" id="JBBPBM010000035">
    <property type="protein sequence ID" value="KAK8530689.1"/>
    <property type="molecule type" value="Genomic_DNA"/>
</dbReference>
<comment type="caution">
    <text evidence="2">The sequence shown here is derived from an EMBL/GenBank/DDBJ whole genome shotgun (WGS) entry which is preliminary data.</text>
</comment>
<name>A0ABR2D5S8_9ROSI</name>
<accession>A0ABR2D5S8</accession>
<gene>
    <name evidence="2" type="ORF">V6N12_013194</name>
</gene>
<reference evidence="2 3" key="1">
    <citation type="journal article" date="2024" name="G3 (Bethesda)">
        <title>Genome assembly of Hibiscus sabdariffa L. provides insights into metabolisms of medicinal natural products.</title>
        <authorList>
            <person name="Kim T."/>
        </authorList>
    </citation>
    <scope>NUCLEOTIDE SEQUENCE [LARGE SCALE GENOMIC DNA]</scope>
    <source>
        <strain evidence="2">TK-2024</strain>
        <tissue evidence="2">Old leaves</tissue>
    </source>
</reference>
<keyword evidence="3" id="KW-1185">Reference proteome</keyword>
<evidence type="ECO:0000313" key="3">
    <source>
        <dbReference type="Proteomes" id="UP001472677"/>
    </source>
</evidence>